<reference evidence="2" key="2">
    <citation type="submission" date="2015-01" db="EMBL/GenBank/DDBJ databases">
        <title>Evolutionary Origins and Diversification of the Mycorrhizal Mutualists.</title>
        <authorList>
            <consortium name="DOE Joint Genome Institute"/>
            <consortium name="Mycorrhizal Genomics Consortium"/>
            <person name="Kohler A."/>
            <person name="Kuo A."/>
            <person name="Nagy L.G."/>
            <person name="Floudas D."/>
            <person name="Copeland A."/>
            <person name="Barry K.W."/>
            <person name="Cichocki N."/>
            <person name="Veneault-Fourrey C."/>
            <person name="LaButti K."/>
            <person name="Lindquist E.A."/>
            <person name="Lipzen A."/>
            <person name="Lundell T."/>
            <person name="Morin E."/>
            <person name="Murat C."/>
            <person name="Riley R."/>
            <person name="Ohm R."/>
            <person name="Sun H."/>
            <person name="Tunlid A."/>
            <person name="Henrissat B."/>
            <person name="Grigoriev I.V."/>
            <person name="Hibbett D.S."/>
            <person name="Martin F."/>
        </authorList>
    </citation>
    <scope>NUCLEOTIDE SEQUENCE [LARGE SCALE GENOMIC DNA]</scope>
    <source>
        <strain evidence="2">UH-Slu-Lm8-n1</strain>
    </source>
</reference>
<dbReference type="InParanoid" id="A0A0D0AD58"/>
<evidence type="ECO:0000313" key="1">
    <source>
        <dbReference type="EMBL" id="KIK39646.1"/>
    </source>
</evidence>
<dbReference type="HOGENOM" id="CLU_2869141_0_0_1"/>
<proteinExistence type="predicted"/>
<name>A0A0D0AD58_9AGAM</name>
<accession>A0A0D0AD58</accession>
<sequence>MYPNLRYHINLPKTDSMEMGGRTTPDGMCVLGFVNYMKSTAACRYIKFRVRQVLIYNAWMIAQQ</sequence>
<protein>
    <submittedName>
        <fullName evidence="1">Uncharacterized protein</fullName>
    </submittedName>
</protein>
<reference evidence="1 2" key="1">
    <citation type="submission" date="2014-04" db="EMBL/GenBank/DDBJ databases">
        <authorList>
            <consortium name="DOE Joint Genome Institute"/>
            <person name="Kuo A."/>
            <person name="Ruytinx J."/>
            <person name="Rineau F."/>
            <person name="Colpaert J."/>
            <person name="Kohler A."/>
            <person name="Nagy L.G."/>
            <person name="Floudas D."/>
            <person name="Copeland A."/>
            <person name="Barry K.W."/>
            <person name="Cichocki N."/>
            <person name="Veneault-Fourrey C."/>
            <person name="LaButti K."/>
            <person name="Lindquist E.A."/>
            <person name="Lipzen A."/>
            <person name="Lundell T."/>
            <person name="Morin E."/>
            <person name="Murat C."/>
            <person name="Sun H."/>
            <person name="Tunlid A."/>
            <person name="Henrissat B."/>
            <person name="Grigoriev I.V."/>
            <person name="Hibbett D.S."/>
            <person name="Martin F."/>
            <person name="Nordberg H.P."/>
            <person name="Cantor M.N."/>
            <person name="Hua S.X."/>
        </authorList>
    </citation>
    <scope>NUCLEOTIDE SEQUENCE [LARGE SCALE GENOMIC DNA]</scope>
    <source>
        <strain evidence="1 2">UH-Slu-Lm8-n1</strain>
    </source>
</reference>
<dbReference type="OrthoDB" id="10278122at2759"/>
<keyword evidence="2" id="KW-1185">Reference proteome</keyword>
<organism evidence="1 2">
    <name type="scientific">Suillus luteus UH-Slu-Lm8-n1</name>
    <dbReference type="NCBI Taxonomy" id="930992"/>
    <lineage>
        <taxon>Eukaryota</taxon>
        <taxon>Fungi</taxon>
        <taxon>Dikarya</taxon>
        <taxon>Basidiomycota</taxon>
        <taxon>Agaricomycotina</taxon>
        <taxon>Agaricomycetes</taxon>
        <taxon>Agaricomycetidae</taxon>
        <taxon>Boletales</taxon>
        <taxon>Suillineae</taxon>
        <taxon>Suillaceae</taxon>
        <taxon>Suillus</taxon>
    </lineage>
</organism>
<evidence type="ECO:0000313" key="2">
    <source>
        <dbReference type="Proteomes" id="UP000054485"/>
    </source>
</evidence>
<gene>
    <name evidence="1" type="ORF">CY34DRAFT_323120</name>
</gene>
<dbReference type="Proteomes" id="UP000054485">
    <property type="component" value="Unassembled WGS sequence"/>
</dbReference>
<dbReference type="AlphaFoldDB" id="A0A0D0AD58"/>
<dbReference type="EMBL" id="KN835334">
    <property type="protein sequence ID" value="KIK39646.1"/>
    <property type="molecule type" value="Genomic_DNA"/>
</dbReference>